<dbReference type="EMBL" id="BKCJ011859033">
    <property type="protein sequence ID" value="GFD58914.1"/>
    <property type="molecule type" value="Genomic_DNA"/>
</dbReference>
<reference evidence="2" key="1">
    <citation type="journal article" date="2019" name="Sci. Rep.">
        <title>Draft genome of Tanacetum cinerariifolium, the natural source of mosquito coil.</title>
        <authorList>
            <person name="Yamashiro T."/>
            <person name="Shiraishi A."/>
            <person name="Satake H."/>
            <person name="Nakayama K."/>
        </authorList>
    </citation>
    <scope>NUCLEOTIDE SEQUENCE</scope>
</reference>
<evidence type="ECO:0000313" key="2">
    <source>
        <dbReference type="EMBL" id="GFD58914.1"/>
    </source>
</evidence>
<evidence type="ECO:0000256" key="1">
    <source>
        <dbReference type="SAM" id="MobiDB-lite"/>
    </source>
</evidence>
<name>A0A699XSA0_TANCI</name>
<organism evidence="2">
    <name type="scientific">Tanacetum cinerariifolium</name>
    <name type="common">Dalmatian daisy</name>
    <name type="synonym">Chrysanthemum cinerariifolium</name>
    <dbReference type="NCBI Taxonomy" id="118510"/>
    <lineage>
        <taxon>Eukaryota</taxon>
        <taxon>Viridiplantae</taxon>
        <taxon>Streptophyta</taxon>
        <taxon>Embryophyta</taxon>
        <taxon>Tracheophyta</taxon>
        <taxon>Spermatophyta</taxon>
        <taxon>Magnoliopsida</taxon>
        <taxon>eudicotyledons</taxon>
        <taxon>Gunneridae</taxon>
        <taxon>Pentapetalae</taxon>
        <taxon>asterids</taxon>
        <taxon>campanulids</taxon>
        <taxon>Asterales</taxon>
        <taxon>Asteraceae</taxon>
        <taxon>Asteroideae</taxon>
        <taxon>Anthemideae</taxon>
        <taxon>Anthemidinae</taxon>
        <taxon>Tanacetum</taxon>
    </lineage>
</organism>
<feature type="region of interest" description="Disordered" evidence="1">
    <location>
        <begin position="1"/>
        <end position="29"/>
    </location>
</feature>
<dbReference type="AlphaFoldDB" id="A0A699XSA0"/>
<gene>
    <name evidence="2" type="ORF">Tci_930883</name>
</gene>
<accession>A0A699XSA0</accession>
<sequence length="82" mass="8972">MPAATCTWRAARSAPTSRPRRARCSPRRRATSMASWPALRPMAAAYSGLPTWAPAPTTRRISCSWGPMAGCTCWARRWAPGP</sequence>
<feature type="compositionally biased region" description="Basic residues" evidence="1">
    <location>
        <begin position="18"/>
        <end position="29"/>
    </location>
</feature>
<comment type="caution">
    <text evidence="2">The sequence shown here is derived from an EMBL/GenBank/DDBJ whole genome shotgun (WGS) entry which is preliminary data.</text>
</comment>
<protein>
    <submittedName>
        <fullName evidence="2">Uncharacterized protein</fullName>
    </submittedName>
</protein>
<proteinExistence type="predicted"/>